<feature type="coiled-coil region" evidence="1">
    <location>
        <begin position="122"/>
        <end position="149"/>
    </location>
</feature>
<evidence type="ECO:0000313" key="4">
    <source>
        <dbReference type="EMBL" id="OEK05544.1"/>
    </source>
</evidence>
<feature type="transmembrane region" description="Helical" evidence="2">
    <location>
        <begin position="101"/>
        <end position="121"/>
    </location>
</feature>
<evidence type="ECO:0000256" key="1">
    <source>
        <dbReference type="SAM" id="Coils"/>
    </source>
</evidence>
<dbReference type="InterPro" id="IPR010559">
    <property type="entry name" value="Sig_transdc_His_kin_internal"/>
</dbReference>
<proteinExistence type="predicted"/>
<evidence type="ECO:0000259" key="3">
    <source>
        <dbReference type="Pfam" id="PF06580"/>
    </source>
</evidence>
<dbReference type="STRING" id="1563681.BFP71_10765"/>
<protein>
    <recommendedName>
        <fullName evidence="3">Signal transduction histidine kinase internal region domain-containing protein</fullName>
    </recommendedName>
</protein>
<dbReference type="InterPro" id="IPR036890">
    <property type="entry name" value="HATPase_C_sf"/>
</dbReference>
<dbReference type="GO" id="GO:0000155">
    <property type="term" value="F:phosphorelay sensor kinase activity"/>
    <property type="evidence" value="ECO:0007669"/>
    <property type="project" value="InterPro"/>
</dbReference>
<comment type="caution">
    <text evidence="4">The sequence shown here is derived from an EMBL/GenBank/DDBJ whole genome shotgun (WGS) entry which is preliminary data.</text>
</comment>
<organism evidence="4 5">
    <name type="scientific">Roseivirga misakiensis</name>
    <dbReference type="NCBI Taxonomy" id="1563681"/>
    <lineage>
        <taxon>Bacteria</taxon>
        <taxon>Pseudomonadati</taxon>
        <taxon>Bacteroidota</taxon>
        <taxon>Cytophagia</taxon>
        <taxon>Cytophagales</taxon>
        <taxon>Roseivirgaceae</taxon>
        <taxon>Roseivirga</taxon>
    </lineage>
</organism>
<dbReference type="Proteomes" id="UP000095552">
    <property type="component" value="Unassembled WGS sequence"/>
</dbReference>
<evidence type="ECO:0000256" key="2">
    <source>
        <dbReference type="SAM" id="Phobius"/>
    </source>
</evidence>
<keyword evidence="2" id="KW-0472">Membrane</keyword>
<dbReference type="Gene3D" id="3.30.565.10">
    <property type="entry name" value="Histidine kinase-like ATPase, C-terminal domain"/>
    <property type="match status" value="1"/>
</dbReference>
<name>A0A1E5T2E4_9BACT</name>
<feature type="transmembrane region" description="Helical" evidence="2">
    <location>
        <begin position="60"/>
        <end position="86"/>
    </location>
</feature>
<keyword evidence="2" id="KW-0812">Transmembrane</keyword>
<keyword evidence="5" id="KW-1185">Reference proteome</keyword>
<accession>A0A1E5T2E4</accession>
<sequence>MILIFGVSFCFQFLLRYGSVNSDYIMAFTIGLMPITILTCHVFIYKLIPSFLLENKLMQFVIWSITTLLGSAMLTIGFLMAVVAYLPNFRAEQLPPSTKNYPFLLAAMWIIVAATSFLSLWKQRQITQVENLNLEKLLAEKEVAMKNQELSLLKSQLHPHFLFNSLNTIYSLALTNAKETPETVLKLSDLLDYTLYQVNQPTVKLPKELHYIADYIALEKTRFDDSLKVTFNHQLDREDYLLAPMILMPFIENAFKHGKAMQHHQVIEITLIVANDTLKFNIRNSFEGQTEHSGIGLQNIQTRLNMLYPERHTLSIEQNDNIFDVNLHIKGLKPVEHV</sequence>
<dbReference type="AlphaFoldDB" id="A0A1E5T2E4"/>
<keyword evidence="2" id="KW-1133">Transmembrane helix</keyword>
<dbReference type="InterPro" id="IPR050640">
    <property type="entry name" value="Bact_2-comp_sensor_kinase"/>
</dbReference>
<reference evidence="4 5" key="1">
    <citation type="submission" date="2016-08" db="EMBL/GenBank/DDBJ databases">
        <title>Draft genome of Fabibacter sp. strain SK-8.</title>
        <authorList>
            <person name="Wong S.-K."/>
            <person name="Hamasaki K."/>
            <person name="Yoshizawa S."/>
        </authorList>
    </citation>
    <scope>NUCLEOTIDE SEQUENCE [LARGE SCALE GENOMIC DNA]</scope>
    <source>
        <strain evidence="4 5">SK-8</strain>
    </source>
</reference>
<dbReference type="SUPFAM" id="SSF55874">
    <property type="entry name" value="ATPase domain of HSP90 chaperone/DNA topoisomerase II/histidine kinase"/>
    <property type="match status" value="1"/>
</dbReference>
<dbReference type="EMBL" id="MDGQ01000005">
    <property type="protein sequence ID" value="OEK05544.1"/>
    <property type="molecule type" value="Genomic_DNA"/>
</dbReference>
<keyword evidence="1" id="KW-0175">Coiled coil</keyword>
<evidence type="ECO:0000313" key="5">
    <source>
        <dbReference type="Proteomes" id="UP000095552"/>
    </source>
</evidence>
<feature type="transmembrane region" description="Helical" evidence="2">
    <location>
        <begin position="28"/>
        <end position="48"/>
    </location>
</feature>
<dbReference type="GO" id="GO:0016020">
    <property type="term" value="C:membrane"/>
    <property type="evidence" value="ECO:0007669"/>
    <property type="project" value="InterPro"/>
</dbReference>
<feature type="domain" description="Signal transduction histidine kinase internal region" evidence="3">
    <location>
        <begin position="149"/>
        <end position="227"/>
    </location>
</feature>
<gene>
    <name evidence="4" type="ORF">BFP71_10765</name>
</gene>
<dbReference type="PANTHER" id="PTHR34220:SF7">
    <property type="entry name" value="SENSOR HISTIDINE KINASE YPDA"/>
    <property type="match status" value="1"/>
</dbReference>
<dbReference type="Pfam" id="PF06580">
    <property type="entry name" value="His_kinase"/>
    <property type="match status" value="1"/>
</dbReference>
<dbReference type="PANTHER" id="PTHR34220">
    <property type="entry name" value="SENSOR HISTIDINE KINASE YPDA"/>
    <property type="match status" value="1"/>
</dbReference>